<dbReference type="Pfam" id="PF07980">
    <property type="entry name" value="SusD_RagB"/>
    <property type="match status" value="1"/>
</dbReference>
<keyword evidence="4" id="KW-0472">Membrane</keyword>
<keyword evidence="3" id="KW-0732">Signal</keyword>
<dbReference type="SUPFAM" id="SSF48452">
    <property type="entry name" value="TPR-like"/>
    <property type="match status" value="1"/>
</dbReference>
<dbReference type="Proteomes" id="UP000310017">
    <property type="component" value="Chromosome"/>
</dbReference>
<proteinExistence type="inferred from homology"/>
<evidence type="ECO:0000256" key="1">
    <source>
        <dbReference type="ARBA" id="ARBA00004442"/>
    </source>
</evidence>
<evidence type="ECO:0000259" key="7">
    <source>
        <dbReference type="Pfam" id="PF14322"/>
    </source>
</evidence>
<keyword evidence="5" id="KW-0998">Cell outer membrane</keyword>
<dbReference type="EMBL" id="CP040710">
    <property type="protein sequence ID" value="QCW99572.1"/>
    <property type="molecule type" value="Genomic_DNA"/>
</dbReference>
<evidence type="ECO:0000256" key="4">
    <source>
        <dbReference type="ARBA" id="ARBA00023136"/>
    </source>
</evidence>
<dbReference type="RefSeq" id="WP_138851925.1">
    <property type="nucleotide sequence ID" value="NZ_CP040710.1"/>
</dbReference>
<organism evidence="8 9">
    <name type="scientific">Aggregatimonas sangjinii</name>
    <dbReference type="NCBI Taxonomy" id="2583587"/>
    <lineage>
        <taxon>Bacteria</taxon>
        <taxon>Pseudomonadati</taxon>
        <taxon>Bacteroidota</taxon>
        <taxon>Flavobacteriia</taxon>
        <taxon>Flavobacteriales</taxon>
        <taxon>Flavobacteriaceae</taxon>
        <taxon>Aggregatimonas</taxon>
    </lineage>
</organism>
<protein>
    <submittedName>
        <fullName evidence="8">RagB/SusD family nutrient uptake outer membrane protein</fullName>
    </submittedName>
</protein>
<dbReference type="Pfam" id="PF14322">
    <property type="entry name" value="SusD-like_3"/>
    <property type="match status" value="1"/>
</dbReference>
<keyword evidence="9" id="KW-1185">Reference proteome</keyword>
<reference evidence="8 9" key="1">
    <citation type="submission" date="2019-05" db="EMBL/GenBank/DDBJ databases">
        <title>Genome sequencing of F202Z8.</title>
        <authorList>
            <person name="Kwon Y.M."/>
        </authorList>
    </citation>
    <scope>NUCLEOTIDE SEQUENCE [LARGE SCALE GENOMIC DNA]</scope>
    <source>
        <strain evidence="8 9">F202Z8</strain>
    </source>
</reference>
<evidence type="ECO:0000313" key="9">
    <source>
        <dbReference type="Proteomes" id="UP000310017"/>
    </source>
</evidence>
<dbReference type="PROSITE" id="PS51257">
    <property type="entry name" value="PROKAR_LIPOPROTEIN"/>
    <property type="match status" value="1"/>
</dbReference>
<dbReference type="GO" id="GO:0009279">
    <property type="term" value="C:cell outer membrane"/>
    <property type="evidence" value="ECO:0007669"/>
    <property type="project" value="UniProtKB-SubCell"/>
</dbReference>
<feature type="domain" description="RagB/SusD" evidence="6">
    <location>
        <begin position="355"/>
        <end position="495"/>
    </location>
</feature>
<dbReference type="CDD" id="cd08977">
    <property type="entry name" value="SusD"/>
    <property type="match status" value="1"/>
</dbReference>
<dbReference type="Gene3D" id="1.25.40.390">
    <property type="match status" value="1"/>
</dbReference>
<evidence type="ECO:0000256" key="5">
    <source>
        <dbReference type="ARBA" id="ARBA00023237"/>
    </source>
</evidence>
<dbReference type="OrthoDB" id="5694214at2"/>
<evidence type="ECO:0000259" key="6">
    <source>
        <dbReference type="Pfam" id="PF07980"/>
    </source>
</evidence>
<name>A0A5B7SRD0_9FLAO</name>
<dbReference type="InterPro" id="IPR012944">
    <property type="entry name" value="SusD_RagB_dom"/>
</dbReference>
<dbReference type="AlphaFoldDB" id="A0A5B7SRD0"/>
<dbReference type="InterPro" id="IPR033985">
    <property type="entry name" value="SusD-like_N"/>
</dbReference>
<evidence type="ECO:0000256" key="3">
    <source>
        <dbReference type="ARBA" id="ARBA00022729"/>
    </source>
</evidence>
<sequence>MKKIIIFLGLICFIAISCEDELNVFPEDSLSVPTFFQTEDDFVQAVNGTYAPLRTMYNQTKPFMAEMSSDNTYFARNTAFGATENNQDIADHSMITDDGITPNSNVQNQYRQLYAIVARANQILVTVDDAEIDQAVKDNVKGQALFLRAFAYFDLVQFYGSVPLHLEPVLDREGAALPLSSPDVIYPQIIADAQAAIPLLPPKSVQEPGRVTSGAAQTLLANVYIVLQEWAAAETLLKAVVNSGEYMLMPDYEDAFSGNSDNKNNMESVFEIQYREGAEGVQGNFMYNFLPRPIEADEVGALFGTADPQPINGQGNNIPTPDIIAAYEDGDLREDGSIMYIETRESFWNDGIYPIIKKYVEPHALHNNHGMNFPVYRYAEVLLFLAEALEEQGKDGEAITYLNQVRTRAGLGAHTGDLGDAIFRERRVELAFENKRWFDLLRKGIAIQVMTEFGNRVINNPNDYYLPEGVPAAGNAFTNIRERYALPSSESELNPNF</sequence>
<evidence type="ECO:0000256" key="2">
    <source>
        <dbReference type="ARBA" id="ARBA00006275"/>
    </source>
</evidence>
<dbReference type="InterPro" id="IPR011990">
    <property type="entry name" value="TPR-like_helical_dom_sf"/>
</dbReference>
<feature type="domain" description="SusD-like N-terminal" evidence="7">
    <location>
        <begin position="33"/>
        <end position="224"/>
    </location>
</feature>
<dbReference type="KEGG" id="asag:FGM00_05440"/>
<comment type="subcellular location">
    <subcellularLocation>
        <location evidence="1">Cell outer membrane</location>
    </subcellularLocation>
</comment>
<accession>A0A5B7SRD0</accession>
<comment type="similarity">
    <text evidence="2">Belongs to the SusD family.</text>
</comment>
<evidence type="ECO:0000313" key="8">
    <source>
        <dbReference type="EMBL" id="QCW99572.1"/>
    </source>
</evidence>
<gene>
    <name evidence="8" type="ORF">FGM00_05440</name>
</gene>